<feature type="chain" id="PRO_5021977373" description="GH16 domain-containing protein" evidence="1">
    <location>
        <begin position="24"/>
        <end position="254"/>
    </location>
</feature>
<evidence type="ECO:0000313" key="2">
    <source>
        <dbReference type="EMBL" id="GEL10694.1"/>
    </source>
</evidence>
<dbReference type="Proteomes" id="UP000321579">
    <property type="component" value="Unassembled WGS sequence"/>
</dbReference>
<dbReference type="SUPFAM" id="SSF49899">
    <property type="entry name" value="Concanavalin A-like lectins/glucanases"/>
    <property type="match status" value="1"/>
</dbReference>
<evidence type="ECO:0000313" key="4">
    <source>
        <dbReference type="Proteomes" id="UP000182367"/>
    </source>
</evidence>
<dbReference type="GO" id="GO:0005975">
    <property type="term" value="P:carbohydrate metabolic process"/>
    <property type="evidence" value="ECO:0007669"/>
    <property type="project" value="UniProtKB-ARBA"/>
</dbReference>
<dbReference type="EMBL" id="FNEO01000001">
    <property type="protein sequence ID" value="SDI58082.1"/>
    <property type="molecule type" value="Genomic_DNA"/>
</dbReference>
<evidence type="ECO:0000313" key="3">
    <source>
        <dbReference type="EMBL" id="SDI58082.1"/>
    </source>
</evidence>
<dbReference type="Gene3D" id="2.60.120.200">
    <property type="match status" value="1"/>
</dbReference>
<feature type="signal peptide" evidence="1">
    <location>
        <begin position="1"/>
        <end position="23"/>
    </location>
</feature>
<dbReference type="Proteomes" id="UP000182367">
    <property type="component" value="Unassembled WGS sequence"/>
</dbReference>
<dbReference type="AlphaFoldDB" id="A0A511CHD6"/>
<keyword evidence="1" id="KW-0732">Signal</keyword>
<dbReference type="EMBL" id="BJVF01000001">
    <property type="protein sequence ID" value="GEL10694.1"/>
    <property type="molecule type" value="Genomic_DNA"/>
</dbReference>
<evidence type="ECO:0008006" key="6">
    <source>
        <dbReference type="Google" id="ProtNLM"/>
    </source>
</evidence>
<accession>A0A511CHD6</accession>
<dbReference type="PROSITE" id="PS51257">
    <property type="entry name" value="PROKAR_LIPOPROTEIN"/>
    <property type="match status" value="1"/>
</dbReference>
<evidence type="ECO:0000256" key="1">
    <source>
        <dbReference type="SAM" id="SignalP"/>
    </source>
</evidence>
<reference evidence="2 5" key="2">
    <citation type="submission" date="2019-07" db="EMBL/GenBank/DDBJ databases">
        <title>Whole genome shotgun sequence of Flavobacterium glycines NBRC 105008.</title>
        <authorList>
            <person name="Hosoyama A."/>
            <person name="Uohara A."/>
            <person name="Ohji S."/>
            <person name="Ichikawa N."/>
        </authorList>
    </citation>
    <scope>NUCLEOTIDE SEQUENCE [LARGE SCALE GENOMIC DNA]</scope>
    <source>
        <strain evidence="2 5">NBRC 105008</strain>
    </source>
</reference>
<dbReference type="RefSeq" id="WP_245683100.1">
    <property type="nucleotide sequence ID" value="NZ_BJVF01000001.1"/>
</dbReference>
<sequence length="254" mass="28675">MKNNYFKAVCLALGLLLYSCSTEDTLEETPTTTAISNTNSATSVTAKGTSATPIISKKWDFNNLNEWEDATQVGFPNYYIDNDTLHMFTNANTWDRTKIKSTATYTTGTYSWRVYVPAMGVGDCASIGAFLYSDDTHELDFEIGYGNQASRQQLNAASDELIVYNTSQANPYHSFQSKIKRGQWYTLSINLTLNSKKKYVANWKIDDVVLTSTTLSYGTATKFKIFCSVENLSFIGDHIPYTQNYTLFDWVEFK</sequence>
<dbReference type="InterPro" id="IPR013320">
    <property type="entry name" value="ConA-like_dom_sf"/>
</dbReference>
<dbReference type="GO" id="GO:0004553">
    <property type="term" value="F:hydrolase activity, hydrolyzing O-glycosyl compounds"/>
    <property type="evidence" value="ECO:0007669"/>
    <property type="project" value="UniProtKB-ARBA"/>
</dbReference>
<reference evidence="3 4" key="1">
    <citation type="submission" date="2016-10" db="EMBL/GenBank/DDBJ databases">
        <authorList>
            <person name="Varghese N."/>
            <person name="Submissions S."/>
        </authorList>
    </citation>
    <scope>NUCLEOTIDE SEQUENCE [LARGE SCALE GENOMIC DNA]</scope>
    <source>
        <strain evidence="3 4">Gm-149</strain>
    </source>
</reference>
<organism evidence="2 5">
    <name type="scientific">Flavobacterium glycines</name>
    <dbReference type="NCBI Taxonomy" id="551990"/>
    <lineage>
        <taxon>Bacteria</taxon>
        <taxon>Pseudomonadati</taxon>
        <taxon>Bacteroidota</taxon>
        <taxon>Flavobacteriia</taxon>
        <taxon>Flavobacteriales</taxon>
        <taxon>Flavobacteriaceae</taxon>
        <taxon>Flavobacterium</taxon>
    </lineage>
</organism>
<gene>
    <name evidence="2" type="ORF">FGL01_14330</name>
    <name evidence="3" type="ORF">SAMN05192550_0262</name>
</gene>
<name>A0A511CHD6_9FLAO</name>
<protein>
    <recommendedName>
        <fullName evidence="6">GH16 domain-containing protein</fullName>
    </recommendedName>
</protein>
<proteinExistence type="predicted"/>
<keyword evidence="4" id="KW-1185">Reference proteome</keyword>
<comment type="caution">
    <text evidence="2">The sequence shown here is derived from an EMBL/GenBank/DDBJ whole genome shotgun (WGS) entry which is preliminary data.</text>
</comment>
<evidence type="ECO:0000313" key="5">
    <source>
        <dbReference type="Proteomes" id="UP000321579"/>
    </source>
</evidence>